<evidence type="ECO:0000256" key="2">
    <source>
        <dbReference type="ARBA" id="ARBA00004870"/>
    </source>
</evidence>
<sequence length="360" mass="40671">MGDLFFCQNENRIVSMRLRKLLYPFSIVYGGITTLRNKLFDAGVLSSQSYELPIISVGNITVGGTGKTPLTEYLIRLLNDEYKLCLLSRGYKRQTKGAILAQPDCSAETIGDEPFQIMQKFPGINVVVAEKRIEGMELILSGTKTDLVLMDDAYQHRYVKPGFSILVIDYNRPLWKDCPFPAGNLREASKGQSRADIIVVNKCPDDLSEDDKAYWLSKLKATNEQQVFFTTIRYGQPQMIGEVDKSPVLPAGEMVALAGIAQPSGFFNHVNKSFKVVEKMIYPDHHHFSTIDIELIATKLKQPGRGLVTTEKDAVRLKGLAKNLPAKCWFVPIELEILFNEEKQFENRIRNYVRNHSNNS</sequence>
<evidence type="ECO:0000313" key="15">
    <source>
        <dbReference type="Proteomes" id="UP000721861"/>
    </source>
</evidence>
<evidence type="ECO:0000256" key="7">
    <source>
        <dbReference type="ARBA" id="ARBA00022679"/>
    </source>
</evidence>
<evidence type="ECO:0000256" key="11">
    <source>
        <dbReference type="ARBA" id="ARBA00023098"/>
    </source>
</evidence>
<dbReference type="InterPro" id="IPR003758">
    <property type="entry name" value="LpxK"/>
</dbReference>
<evidence type="ECO:0000256" key="9">
    <source>
        <dbReference type="ARBA" id="ARBA00022777"/>
    </source>
</evidence>
<dbReference type="HAMAP" id="MF_00409">
    <property type="entry name" value="LpxK"/>
    <property type="match status" value="1"/>
</dbReference>
<dbReference type="PANTHER" id="PTHR42724:SF1">
    <property type="entry name" value="TETRAACYLDISACCHARIDE 4'-KINASE, MITOCHONDRIAL-RELATED"/>
    <property type="match status" value="1"/>
</dbReference>
<evidence type="ECO:0000256" key="3">
    <source>
        <dbReference type="ARBA" id="ARBA00012071"/>
    </source>
</evidence>
<comment type="similarity">
    <text evidence="13">Belongs to the LpxK family.</text>
</comment>
<dbReference type="NCBIfam" id="TIGR00682">
    <property type="entry name" value="lpxK"/>
    <property type="match status" value="1"/>
</dbReference>
<evidence type="ECO:0000313" key="14">
    <source>
        <dbReference type="EMBL" id="MBS2209970.1"/>
    </source>
</evidence>
<dbReference type="Pfam" id="PF02606">
    <property type="entry name" value="LpxK"/>
    <property type="match status" value="1"/>
</dbReference>
<keyword evidence="9 13" id="KW-0418">Kinase</keyword>
<keyword evidence="10 13" id="KW-0067">ATP-binding</keyword>
<gene>
    <name evidence="13 14" type="primary">lpxK</name>
    <name evidence="14" type="ORF">KEM09_01045</name>
</gene>
<comment type="pathway">
    <text evidence="2 13">Glycolipid biosynthesis; lipid IV(A) biosynthesis; lipid IV(A) from (3R)-3-hydroxytetradecanoyl-[acyl-carrier-protein] and UDP-N-acetyl-alpha-D-glucosamine: step 6/6.</text>
</comment>
<reference evidence="14 15" key="1">
    <citation type="journal article" date="2014" name="Int. J. Syst. Evol. Microbiol.">
        <title>Carboxylicivirga gen. nov. in the family Marinilabiliaceae with two novel species, Carboxylicivirga mesophila sp. nov. and Carboxylicivirga taeanensis sp. nov., and reclassification of Cytophaga fermentans as Saccharicrinis fermentans gen. nov., comb. nov.</title>
        <authorList>
            <person name="Yang S.H."/>
            <person name="Seo H.S."/>
            <person name="Woo J.H."/>
            <person name="Oh H.M."/>
            <person name="Jang H."/>
            <person name="Lee J.H."/>
            <person name="Kim S.J."/>
            <person name="Kwon K.K."/>
        </authorList>
    </citation>
    <scope>NUCLEOTIDE SEQUENCE [LARGE SCALE GENOMIC DNA]</scope>
    <source>
        <strain evidence="14 15">JCM 18290</strain>
    </source>
</reference>
<dbReference type="Proteomes" id="UP000721861">
    <property type="component" value="Unassembled WGS sequence"/>
</dbReference>
<dbReference type="EMBL" id="JAGUCN010000001">
    <property type="protein sequence ID" value="MBS2209970.1"/>
    <property type="molecule type" value="Genomic_DNA"/>
</dbReference>
<evidence type="ECO:0000256" key="6">
    <source>
        <dbReference type="ARBA" id="ARBA00022556"/>
    </source>
</evidence>
<proteinExistence type="inferred from homology"/>
<protein>
    <recommendedName>
        <fullName evidence="4 13">Tetraacyldisaccharide 4'-kinase</fullName>
        <ecNumber evidence="3 13">2.7.1.130</ecNumber>
    </recommendedName>
    <alternativeName>
        <fullName evidence="12 13">Lipid A 4'-kinase</fullName>
    </alternativeName>
</protein>
<organism evidence="14 15">
    <name type="scientific">Carboxylicivirga mesophila</name>
    <dbReference type="NCBI Taxonomy" id="1166478"/>
    <lineage>
        <taxon>Bacteria</taxon>
        <taxon>Pseudomonadati</taxon>
        <taxon>Bacteroidota</taxon>
        <taxon>Bacteroidia</taxon>
        <taxon>Marinilabiliales</taxon>
        <taxon>Marinilabiliaceae</taxon>
        <taxon>Carboxylicivirga</taxon>
    </lineage>
</organism>
<keyword evidence="7 13" id="KW-0808">Transferase</keyword>
<keyword evidence="15" id="KW-1185">Reference proteome</keyword>
<dbReference type="GO" id="GO:0009029">
    <property type="term" value="F:lipid-A 4'-kinase activity"/>
    <property type="evidence" value="ECO:0007669"/>
    <property type="project" value="UniProtKB-EC"/>
</dbReference>
<dbReference type="PANTHER" id="PTHR42724">
    <property type="entry name" value="TETRAACYLDISACCHARIDE 4'-KINASE"/>
    <property type="match status" value="1"/>
</dbReference>
<evidence type="ECO:0000256" key="5">
    <source>
        <dbReference type="ARBA" id="ARBA00022516"/>
    </source>
</evidence>
<name>A0ABS5K4N0_9BACT</name>
<evidence type="ECO:0000256" key="10">
    <source>
        <dbReference type="ARBA" id="ARBA00022840"/>
    </source>
</evidence>
<comment type="catalytic activity">
    <reaction evidence="13">
        <text>a lipid A disaccharide + ATP = a lipid IVA + ADP + H(+)</text>
        <dbReference type="Rhea" id="RHEA:67840"/>
        <dbReference type="ChEBI" id="CHEBI:15378"/>
        <dbReference type="ChEBI" id="CHEBI:30616"/>
        <dbReference type="ChEBI" id="CHEBI:176343"/>
        <dbReference type="ChEBI" id="CHEBI:176425"/>
        <dbReference type="ChEBI" id="CHEBI:456216"/>
        <dbReference type="EC" id="2.7.1.130"/>
    </reaction>
</comment>
<keyword evidence="11 13" id="KW-0443">Lipid metabolism</keyword>
<dbReference type="InterPro" id="IPR027417">
    <property type="entry name" value="P-loop_NTPase"/>
</dbReference>
<evidence type="ECO:0000256" key="13">
    <source>
        <dbReference type="HAMAP-Rule" id="MF_00409"/>
    </source>
</evidence>
<comment type="caution">
    <text evidence="14">The sequence shown here is derived from an EMBL/GenBank/DDBJ whole genome shotgun (WGS) entry which is preliminary data.</text>
</comment>
<accession>A0ABS5K4N0</accession>
<feature type="binding site" evidence="13">
    <location>
        <begin position="61"/>
        <end position="68"/>
    </location>
    <ligand>
        <name>ATP</name>
        <dbReference type="ChEBI" id="CHEBI:30616"/>
    </ligand>
</feature>
<evidence type="ECO:0000256" key="8">
    <source>
        <dbReference type="ARBA" id="ARBA00022741"/>
    </source>
</evidence>
<evidence type="ECO:0000256" key="1">
    <source>
        <dbReference type="ARBA" id="ARBA00002274"/>
    </source>
</evidence>
<dbReference type="SUPFAM" id="SSF52540">
    <property type="entry name" value="P-loop containing nucleoside triphosphate hydrolases"/>
    <property type="match status" value="1"/>
</dbReference>
<keyword evidence="6 13" id="KW-0441">Lipid A biosynthesis</keyword>
<comment type="function">
    <text evidence="1 13">Transfers the gamma-phosphate of ATP to the 4'-position of a tetraacyldisaccharide 1-phosphate intermediate (termed DS-1-P) to form tetraacyldisaccharide 1,4'-bis-phosphate (lipid IVA).</text>
</comment>
<evidence type="ECO:0000256" key="4">
    <source>
        <dbReference type="ARBA" id="ARBA00016436"/>
    </source>
</evidence>
<keyword evidence="8 13" id="KW-0547">Nucleotide-binding</keyword>
<evidence type="ECO:0000256" key="12">
    <source>
        <dbReference type="ARBA" id="ARBA00029757"/>
    </source>
</evidence>
<keyword evidence="5 13" id="KW-0444">Lipid biosynthesis</keyword>
<dbReference type="EC" id="2.7.1.130" evidence="3 13"/>